<gene>
    <name evidence="1" type="ORF">AVEN_261627_1</name>
</gene>
<sequence>MSDHPYSPDLATNDFHLFPELKNWLGGKKFQTTKELQRNVKARLTSLVESFFEEEIGNLVHRYNKCLNLHGDYVEK</sequence>
<dbReference type="Gene3D" id="3.30.420.10">
    <property type="entry name" value="Ribonuclease H-like superfamily/Ribonuclease H"/>
    <property type="match status" value="1"/>
</dbReference>
<dbReference type="EMBL" id="BGPR01004575">
    <property type="protein sequence ID" value="GBN01047.1"/>
    <property type="molecule type" value="Genomic_DNA"/>
</dbReference>
<dbReference type="PANTHER" id="PTHR46060">
    <property type="entry name" value="MARINER MOS1 TRANSPOSASE-LIKE PROTEIN"/>
    <property type="match status" value="1"/>
</dbReference>
<accession>A0A4Y2KHH9</accession>
<keyword evidence="2" id="KW-1185">Reference proteome</keyword>
<reference evidence="1 2" key="1">
    <citation type="journal article" date="2019" name="Sci. Rep.">
        <title>Orb-weaving spider Araneus ventricosus genome elucidates the spidroin gene catalogue.</title>
        <authorList>
            <person name="Kono N."/>
            <person name="Nakamura H."/>
            <person name="Ohtoshi R."/>
            <person name="Moran D.A.P."/>
            <person name="Shinohara A."/>
            <person name="Yoshida Y."/>
            <person name="Fujiwara M."/>
            <person name="Mori M."/>
            <person name="Tomita M."/>
            <person name="Arakawa K."/>
        </authorList>
    </citation>
    <scope>NUCLEOTIDE SEQUENCE [LARGE SCALE GENOMIC DNA]</scope>
</reference>
<proteinExistence type="predicted"/>
<evidence type="ECO:0008006" key="3">
    <source>
        <dbReference type="Google" id="ProtNLM"/>
    </source>
</evidence>
<dbReference type="AlphaFoldDB" id="A0A4Y2KHH9"/>
<comment type="caution">
    <text evidence="1">The sequence shown here is derived from an EMBL/GenBank/DDBJ whole genome shotgun (WGS) entry which is preliminary data.</text>
</comment>
<dbReference type="Proteomes" id="UP000499080">
    <property type="component" value="Unassembled WGS sequence"/>
</dbReference>
<dbReference type="InterPro" id="IPR052709">
    <property type="entry name" value="Transposase-MT_Hybrid"/>
</dbReference>
<dbReference type="InterPro" id="IPR036397">
    <property type="entry name" value="RNaseH_sf"/>
</dbReference>
<evidence type="ECO:0000313" key="1">
    <source>
        <dbReference type="EMBL" id="GBN01047.1"/>
    </source>
</evidence>
<protein>
    <recommendedName>
        <fullName evidence="3">Histone-lysine N-methyltransferase SETMAR</fullName>
    </recommendedName>
</protein>
<evidence type="ECO:0000313" key="2">
    <source>
        <dbReference type="Proteomes" id="UP000499080"/>
    </source>
</evidence>
<dbReference type="OrthoDB" id="616263at2759"/>
<dbReference type="GO" id="GO:0003676">
    <property type="term" value="F:nucleic acid binding"/>
    <property type="evidence" value="ECO:0007669"/>
    <property type="project" value="InterPro"/>
</dbReference>
<dbReference type="PANTHER" id="PTHR46060:SF1">
    <property type="entry name" value="MARINER MOS1 TRANSPOSASE-LIKE PROTEIN"/>
    <property type="match status" value="1"/>
</dbReference>
<organism evidence="1 2">
    <name type="scientific">Araneus ventricosus</name>
    <name type="common">Orbweaver spider</name>
    <name type="synonym">Epeira ventricosa</name>
    <dbReference type="NCBI Taxonomy" id="182803"/>
    <lineage>
        <taxon>Eukaryota</taxon>
        <taxon>Metazoa</taxon>
        <taxon>Ecdysozoa</taxon>
        <taxon>Arthropoda</taxon>
        <taxon>Chelicerata</taxon>
        <taxon>Arachnida</taxon>
        <taxon>Araneae</taxon>
        <taxon>Araneomorphae</taxon>
        <taxon>Entelegynae</taxon>
        <taxon>Araneoidea</taxon>
        <taxon>Araneidae</taxon>
        <taxon>Araneus</taxon>
    </lineage>
</organism>
<name>A0A4Y2KHH9_ARAVE</name>